<feature type="domain" description="TNT" evidence="2">
    <location>
        <begin position="695"/>
        <end position="789"/>
    </location>
</feature>
<dbReference type="Pfam" id="PF14021">
    <property type="entry name" value="TNT"/>
    <property type="match status" value="1"/>
</dbReference>
<proteinExistence type="predicted"/>
<dbReference type="InterPro" id="IPR025331">
    <property type="entry name" value="TNT"/>
</dbReference>
<dbReference type="EMBL" id="SOAM01000001">
    <property type="protein sequence ID" value="TDS80849.1"/>
    <property type="molecule type" value="Genomic_DNA"/>
</dbReference>
<gene>
    <name evidence="3" type="ORF">CLV52_1419</name>
</gene>
<evidence type="ECO:0000259" key="2">
    <source>
        <dbReference type="Pfam" id="PF14021"/>
    </source>
</evidence>
<feature type="compositionally biased region" description="Low complexity" evidence="1">
    <location>
        <begin position="531"/>
        <end position="546"/>
    </location>
</feature>
<keyword evidence="4" id="KW-1185">Reference proteome</keyword>
<dbReference type="AlphaFoldDB" id="A0A4R7FT27"/>
<sequence>MTMVDPSGIPGADLDLESVRTGASGIGRNGGVVRDQGASIVRDWQRMPGVFEASGTESLYSAMTPVGTTTTAIGDSLDGIARALTAYASEVEPIKARLDALRSQATSFVTKANSFTSHTEWVSSGYTLGIPHPQQIDSWDQDPDFNDENNSLIRQVAQAEADWLDAQQRCATAIRAAVGLAATGAADERALAEQLRGGDQLQTPWGKTGDRKESCSEKATTFPTHFLWDGVVVGFGWGTIKSIETLGGLNPDAVWKAGDGILHGDWGQVVEAGKEDLASTGQAWLGLTHLVSSLAIPVNPALRMQLLQSGAFDWLPSDLRQGAEDWTAADGTALYGTVAGFVGLTLPQKWWDPKAYKADQVFQNWAENPGGAAGNSVANIASFFIPGAGEAKAAGIAGDAAKVAEGTRVADLLADGSIGTLRGLSADALKATIKGLSDADAAKLATELAKPELDAGALAGLKLDDLTIHEPPAPHDLPAAPPTERIPDRTPPVDEAPATADAPPVRDAAAAHEAPAAHEPPAAEQRAEGTPSSADAPSSGSDPAQDGPRDASTTEQSPHREDEDGLYNRLQPDDKGTGMHWDLVDAKVPVGEGGPGWVRLPDLPAPTDGVPHGEVLPEHGSYAERTEPMNQKSASLRVDADAPWGRFSDGRPLTQDDWVERYQKPDGFAYPDNGGAVPGTRAEVTDLGVILREFGPQVDRIGYPGGGYLSPIIDSTPFSFESRALVPDTLYKPYSSYIIGADRLPEGWSAVVSRVAPAEGFPGGALQLQFFDHGQELSVTDLMKAHVLE</sequence>
<feature type="region of interest" description="Disordered" evidence="1">
    <location>
        <begin position="467"/>
        <end position="580"/>
    </location>
</feature>
<dbReference type="OrthoDB" id="3259283at2"/>
<dbReference type="RefSeq" id="WP_133765513.1">
    <property type="nucleotide sequence ID" value="NZ_BAAARP010000001.1"/>
</dbReference>
<feature type="compositionally biased region" description="Basic and acidic residues" evidence="1">
    <location>
        <begin position="571"/>
        <end position="580"/>
    </location>
</feature>
<protein>
    <submittedName>
        <fullName evidence="3">Uncharacterized protein DUF4237</fullName>
    </submittedName>
</protein>
<evidence type="ECO:0000313" key="3">
    <source>
        <dbReference type="EMBL" id="TDS80849.1"/>
    </source>
</evidence>
<accession>A0A4R7FT27</accession>
<evidence type="ECO:0000256" key="1">
    <source>
        <dbReference type="SAM" id="MobiDB-lite"/>
    </source>
</evidence>
<comment type="caution">
    <text evidence="3">The sequence shown here is derived from an EMBL/GenBank/DDBJ whole genome shotgun (WGS) entry which is preliminary data.</text>
</comment>
<organism evidence="3 4">
    <name type="scientific">Amnibacterium kyonggiense</name>
    <dbReference type="NCBI Taxonomy" id="595671"/>
    <lineage>
        <taxon>Bacteria</taxon>
        <taxon>Bacillati</taxon>
        <taxon>Actinomycetota</taxon>
        <taxon>Actinomycetes</taxon>
        <taxon>Micrococcales</taxon>
        <taxon>Microbacteriaceae</taxon>
        <taxon>Amnibacterium</taxon>
    </lineage>
</organism>
<reference evidence="3 4" key="1">
    <citation type="submission" date="2019-03" db="EMBL/GenBank/DDBJ databases">
        <title>Genomic Encyclopedia of Archaeal and Bacterial Type Strains, Phase II (KMG-II): from individual species to whole genera.</title>
        <authorList>
            <person name="Goeker M."/>
        </authorList>
    </citation>
    <scope>NUCLEOTIDE SEQUENCE [LARGE SCALE GENOMIC DNA]</scope>
    <source>
        <strain evidence="3 4">DSM 24782</strain>
    </source>
</reference>
<dbReference type="Proteomes" id="UP000295344">
    <property type="component" value="Unassembled WGS sequence"/>
</dbReference>
<evidence type="ECO:0000313" key="4">
    <source>
        <dbReference type="Proteomes" id="UP000295344"/>
    </source>
</evidence>
<feature type="compositionally biased region" description="Low complexity" evidence="1">
    <location>
        <begin position="496"/>
        <end position="524"/>
    </location>
</feature>
<dbReference type="GO" id="GO:0050135">
    <property type="term" value="F:NADP+ nucleosidase activity"/>
    <property type="evidence" value="ECO:0007669"/>
    <property type="project" value="InterPro"/>
</dbReference>
<name>A0A4R7FT27_9MICO</name>